<reference evidence="2" key="1">
    <citation type="submission" date="2012-02" db="EMBL/GenBank/DDBJ databases">
        <title>Complete sequence of chromosome 2 of Prevotella dentalis DSM 3688.</title>
        <authorList>
            <consortium name="US DOE Joint Genome Institute (JGI-PGF)"/>
            <person name="Lucas S."/>
            <person name="Copeland A."/>
            <person name="Lapidus A."/>
            <person name="Glavina del Rio T."/>
            <person name="Dalin E."/>
            <person name="Tice H."/>
            <person name="Bruce D."/>
            <person name="Goodwin L."/>
            <person name="Pitluck S."/>
            <person name="Peters L."/>
            <person name="Mikhailova N."/>
            <person name="Chertkov O."/>
            <person name="Kyrpides N."/>
            <person name="Mavromatis K."/>
            <person name="Ivanova N."/>
            <person name="Brettin T."/>
            <person name="Detter J.C."/>
            <person name="Han C."/>
            <person name="Larimer F."/>
            <person name="Land M."/>
            <person name="Hauser L."/>
            <person name="Markowitz V."/>
            <person name="Cheng J.-F."/>
            <person name="Hugenholtz P."/>
            <person name="Woyke T."/>
            <person name="Wu D."/>
            <person name="Gronow S."/>
            <person name="Wellnitz S."/>
            <person name="Brambilla E."/>
            <person name="Klenk H.-P."/>
            <person name="Eisen J.A."/>
        </authorList>
    </citation>
    <scope>NUCLEOTIDE SEQUENCE</scope>
    <source>
        <strain evidence="2">DSM 3688</strain>
    </source>
</reference>
<keyword evidence="1" id="KW-0812">Transmembrane</keyword>
<gene>
    <name evidence="2" type="ordered locus">Prede_2551</name>
</gene>
<name>L0JE52_PREDD</name>
<dbReference type="EMBL" id="CP003369">
    <property type="protein sequence ID" value="AGB29790.1"/>
    <property type="molecule type" value="Genomic_DNA"/>
</dbReference>
<keyword evidence="1" id="KW-0472">Membrane</keyword>
<keyword evidence="3" id="KW-1185">Reference proteome</keyword>
<dbReference type="AlphaFoldDB" id="L0JE52"/>
<proteinExistence type="predicted"/>
<organism evidence="2 3">
    <name type="scientific">Prevotella dentalis (strain ATCC 49559 / DSM 3688 / JCM 13448 / NCTC 12043 / ES 2772)</name>
    <name type="common">Mitsuokella dentalis</name>
    <dbReference type="NCBI Taxonomy" id="908937"/>
    <lineage>
        <taxon>Bacteria</taxon>
        <taxon>Pseudomonadati</taxon>
        <taxon>Bacteroidota</taxon>
        <taxon>Bacteroidia</taxon>
        <taxon>Bacteroidales</taxon>
        <taxon>Prevotellaceae</taxon>
        <taxon>Prevotella</taxon>
    </lineage>
</organism>
<dbReference type="PATRIC" id="fig|908937.9.peg.2701"/>
<evidence type="ECO:0000313" key="2">
    <source>
        <dbReference type="EMBL" id="AGB29790.1"/>
    </source>
</evidence>
<evidence type="ECO:0000256" key="1">
    <source>
        <dbReference type="SAM" id="Phobius"/>
    </source>
</evidence>
<evidence type="ECO:0000313" key="3">
    <source>
        <dbReference type="Proteomes" id="UP000010862"/>
    </source>
</evidence>
<accession>L0JE52</accession>
<dbReference type="Proteomes" id="UP000010862">
    <property type="component" value="Chromosome 2"/>
</dbReference>
<keyword evidence="1" id="KW-1133">Transmembrane helix</keyword>
<dbReference type="KEGG" id="pdt:Prede_2551"/>
<feature type="transmembrane region" description="Helical" evidence="1">
    <location>
        <begin position="21"/>
        <end position="49"/>
    </location>
</feature>
<protein>
    <submittedName>
        <fullName evidence="2">Uncharacterized protein</fullName>
    </submittedName>
</protein>
<dbReference type="HOGENOM" id="CLU_3010434_0_0_10"/>
<sequence length="56" mass="6673">MICFNLFLMRFKCNENYKNRYISLGIIISYSNGHTVSTLFACILIEGFYTYLQKYI</sequence>